<accession>A0ABN2Y0G3</accession>
<organism evidence="1 2">
    <name type="scientific">Kitasatospora saccharophila</name>
    <dbReference type="NCBI Taxonomy" id="407973"/>
    <lineage>
        <taxon>Bacteria</taxon>
        <taxon>Bacillati</taxon>
        <taxon>Actinomycetota</taxon>
        <taxon>Actinomycetes</taxon>
        <taxon>Kitasatosporales</taxon>
        <taxon>Streptomycetaceae</taxon>
        <taxon>Kitasatospora</taxon>
    </lineage>
</organism>
<gene>
    <name evidence="1" type="ORF">GCM10009759_66030</name>
</gene>
<dbReference type="Proteomes" id="UP001500897">
    <property type="component" value="Unassembled WGS sequence"/>
</dbReference>
<proteinExistence type="predicted"/>
<sequence>MAIAGTISLTCLSASHPAITAGTISGGGTAPELTCAVLEQPSSGSSTIAWNDGSHSAYTYSTALGPGTSGTQVLTVTGTVASGTFTGDGLLITVVFANADLTACDSPGGLTSRSGPATLLLS</sequence>
<evidence type="ECO:0000313" key="2">
    <source>
        <dbReference type="Proteomes" id="UP001500897"/>
    </source>
</evidence>
<evidence type="ECO:0000313" key="1">
    <source>
        <dbReference type="EMBL" id="GAA2118604.1"/>
    </source>
</evidence>
<dbReference type="EMBL" id="BAAANS010000063">
    <property type="protein sequence ID" value="GAA2118604.1"/>
    <property type="molecule type" value="Genomic_DNA"/>
</dbReference>
<name>A0ABN2Y0G3_9ACTN</name>
<keyword evidence="2" id="KW-1185">Reference proteome</keyword>
<evidence type="ECO:0008006" key="3">
    <source>
        <dbReference type="Google" id="ProtNLM"/>
    </source>
</evidence>
<comment type="caution">
    <text evidence="1">The sequence shown here is derived from an EMBL/GenBank/DDBJ whole genome shotgun (WGS) entry which is preliminary data.</text>
</comment>
<protein>
    <recommendedName>
        <fullName evidence="3">Ig-like domain-containing protein</fullName>
    </recommendedName>
</protein>
<dbReference type="RefSeq" id="WP_344557548.1">
    <property type="nucleotide sequence ID" value="NZ_BAAANS010000063.1"/>
</dbReference>
<reference evidence="1 2" key="1">
    <citation type="journal article" date="2019" name="Int. J. Syst. Evol. Microbiol.">
        <title>The Global Catalogue of Microorganisms (GCM) 10K type strain sequencing project: providing services to taxonomists for standard genome sequencing and annotation.</title>
        <authorList>
            <consortium name="The Broad Institute Genomics Platform"/>
            <consortium name="The Broad Institute Genome Sequencing Center for Infectious Disease"/>
            <person name="Wu L."/>
            <person name="Ma J."/>
        </authorList>
    </citation>
    <scope>NUCLEOTIDE SEQUENCE [LARGE SCALE GENOMIC DNA]</scope>
    <source>
        <strain evidence="1 2">JCM 14559</strain>
    </source>
</reference>